<feature type="domain" description="Aminotransferase class I/classII large" evidence="10">
    <location>
        <begin position="48"/>
        <end position="374"/>
    </location>
</feature>
<dbReference type="Gene3D" id="3.40.640.10">
    <property type="entry name" value="Type I PLP-dependent aspartate aminotransferase-like (Major domain)"/>
    <property type="match status" value="1"/>
</dbReference>
<dbReference type="NCBIfam" id="TIGR01141">
    <property type="entry name" value="hisC"/>
    <property type="match status" value="1"/>
</dbReference>
<sequence>MRFNLETIMSEQLINTLVRKEARQLGAYNAGLSDEAVRARYNVDTIARLASNENPLGASPQVITALQESARLSAIYPDPSSQQLRDALAQTNGVDANRVIIGNGSEDLLKLLCLAFVNPGDRVVTLLPSFGLHLIYPQMMGANVTGVPVNAQMAFDVAAWQQALQTPAKMVMFSNPSNPVGCMLDGDGFQRLIDSSPQDCLLVIDEAYYEYCAQLDGYPDSLAVLQHQSRPWVVLRTFSKAYGLAGLRVGYGLASDPALVDILNRVRTPFNINRSAQAAAIAALHDSDHTARSVAHVSAQRTWLADQLTQLRLQVVPSSANFLFFRTAGDSAALAQRLLPFGVIVKPWLEPGYTHWIRVSVGSTVDNQRFISALRQVL</sequence>
<dbReference type="EC" id="2.6.1.9" evidence="9"/>
<evidence type="ECO:0000256" key="6">
    <source>
        <dbReference type="ARBA" id="ARBA00022679"/>
    </source>
</evidence>
<dbReference type="PANTHER" id="PTHR43643">
    <property type="entry name" value="HISTIDINOL-PHOSPHATE AMINOTRANSFERASE 2"/>
    <property type="match status" value="1"/>
</dbReference>
<evidence type="ECO:0000256" key="1">
    <source>
        <dbReference type="ARBA" id="ARBA00001933"/>
    </source>
</evidence>
<evidence type="ECO:0000256" key="4">
    <source>
        <dbReference type="ARBA" id="ARBA00011738"/>
    </source>
</evidence>
<keyword evidence="9" id="KW-0368">Histidine biosynthesis</keyword>
<keyword evidence="9" id="KW-0028">Amino-acid biosynthesis</keyword>
<dbReference type="STRING" id="104623.Ser39006_04097"/>
<name>A0A2I5THT3_SERS3</name>
<dbReference type="SUPFAM" id="SSF53383">
    <property type="entry name" value="PLP-dependent transferases"/>
    <property type="match status" value="1"/>
</dbReference>
<dbReference type="InterPro" id="IPR001917">
    <property type="entry name" value="Aminotrans_II_pyridoxalP_BS"/>
</dbReference>
<dbReference type="InterPro" id="IPR004839">
    <property type="entry name" value="Aminotransferase_I/II_large"/>
</dbReference>
<dbReference type="InterPro" id="IPR050106">
    <property type="entry name" value="HistidinolP_aminotransfase"/>
</dbReference>
<comment type="cofactor">
    <cofactor evidence="1 9">
        <name>pyridoxal 5'-phosphate</name>
        <dbReference type="ChEBI" id="CHEBI:597326"/>
    </cofactor>
</comment>
<dbReference type="EMBL" id="CP025085">
    <property type="protein sequence ID" value="AUG99800.1"/>
    <property type="molecule type" value="Genomic_DNA"/>
</dbReference>
<comment type="similarity">
    <text evidence="3 9">Belongs to the class-II pyridoxal-phosphate-dependent aminotransferase family. Histidinol-phosphate aminotransferase subfamily.</text>
</comment>
<comment type="pathway">
    <text evidence="2 9">Amino-acid biosynthesis; L-histidine biosynthesis; L-histidine from 5-phospho-alpha-D-ribose 1-diphosphate: step 7/9.</text>
</comment>
<evidence type="ECO:0000256" key="2">
    <source>
        <dbReference type="ARBA" id="ARBA00005011"/>
    </source>
</evidence>
<reference evidence="12" key="4">
    <citation type="submission" date="2017-11" db="EMBL/GenBank/DDBJ databases">
        <title>Complete genome sequence of Serratia sp. ATCC 39006.</title>
        <authorList>
            <person name="Hampton H.G."/>
            <person name="Jackson S.A."/>
            <person name="Jauregui R."/>
            <person name="Poulter G.T.M."/>
            <person name="Salmond G.P.C."/>
            <person name="Fineran P.C."/>
        </authorList>
    </citation>
    <scope>NUCLEOTIDE SEQUENCE</scope>
    <source>
        <strain evidence="12">ATCC 39006</strain>
    </source>
</reference>
<dbReference type="UniPathway" id="UPA00031">
    <property type="reaction ID" value="UER00012"/>
</dbReference>
<dbReference type="Pfam" id="PF00155">
    <property type="entry name" value="Aminotran_1_2"/>
    <property type="match status" value="1"/>
</dbReference>
<dbReference type="InterPro" id="IPR015421">
    <property type="entry name" value="PyrdxlP-dep_Trfase_major"/>
</dbReference>
<dbReference type="KEGG" id="sera:Ser39006_008180"/>
<keyword evidence="7 9" id="KW-0663">Pyridoxal phosphate</keyword>
<dbReference type="PANTHER" id="PTHR43643:SF3">
    <property type="entry name" value="HISTIDINOL-PHOSPHATE AMINOTRANSFERASE"/>
    <property type="match status" value="1"/>
</dbReference>
<dbReference type="AlphaFoldDB" id="A0A2I5THT3"/>
<evidence type="ECO:0000313" key="11">
    <source>
        <dbReference type="EMBL" id="AUG99800.1"/>
    </source>
</evidence>
<evidence type="ECO:0000256" key="5">
    <source>
        <dbReference type="ARBA" id="ARBA00022576"/>
    </source>
</evidence>
<gene>
    <name evidence="9 12" type="primary">hisC</name>
    <name evidence="11" type="ORF">CWC46_08175</name>
    <name evidence="12" type="ORF">Ser39006_008180</name>
</gene>
<evidence type="ECO:0000256" key="9">
    <source>
        <dbReference type="HAMAP-Rule" id="MF_01023"/>
    </source>
</evidence>
<comment type="subunit">
    <text evidence="4 9">Homodimer.</text>
</comment>
<dbReference type="EMBL" id="CP025084">
    <property type="protein sequence ID" value="AUH04119.1"/>
    <property type="molecule type" value="Genomic_DNA"/>
</dbReference>
<proteinExistence type="inferred from homology"/>
<evidence type="ECO:0000313" key="13">
    <source>
        <dbReference type="Proteomes" id="UP000017700"/>
    </source>
</evidence>
<dbReference type="OrthoDB" id="9813612at2"/>
<evidence type="ECO:0000259" key="10">
    <source>
        <dbReference type="Pfam" id="PF00155"/>
    </source>
</evidence>
<keyword evidence="5 9" id="KW-0032">Aminotransferase</keyword>
<dbReference type="KEGG" id="serq:CWC46_08175"/>
<organism evidence="12 13">
    <name type="scientific">Serratia sp. (strain ATCC 39006)</name>
    <name type="common">Prodigiosinella confusarubida</name>
    <dbReference type="NCBI Taxonomy" id="104623"/>
    <lineage>
        <taxon>Bacteria</taxon>
        <taxon>Pseudomonadati</taxon>
        <taxon>Pseudomonadota</taxon>
        <taxon>Gammaproteobacteria</taxon>
        <taxon>Enterobacterales</taxon>
        <taxon>Pectobacteriaceae</taxon>
        <taxon>Prodigiosinella</taxon>
    </lineage>
</organism>
<dbReference type="InterPro" id="IPR015424">
    <property type="entry name" value="PyrdxlP-dep_Trfase"/>
</dbReference>
<dbReference type="HAMAP" id="MF_01023">
    <property type="entry name" value="HisC_aminotrans_2"/>
    <property type="match status" value="1"/>
</dbReference>
<reference evidence="11 14" key="3">
    <citation type="submission" date="2017-11" db="EMBL/GenBank/DDBJ databases">
        <title>Complete genome sequence of Serratia sp. ATCC 39006 LacA.</title>
        <authorList>
            <person name="Hampton H.G."/>
            <person name="Jackson S.A."/>
            <person name="Jauregui R."/>
            <person name="Poulter G.T.M."/>
            <person name="Salmond G.P.C."/>
            <person name="Fineran P.C."/>
        </authorList>
    </citation>
    <scope>NUCLEOTIDE SEQUENCE [LARGE SCALE GENOMIC DNA]</scope>
    <source>
        <strain evidence="11 14">ATCC 39006</strain>
    </source>
</reference>
<dbReference type="Proteomes" id="UP000017700">
    <property type="component" value="Chromosome"/>
</dbReference>
<dbReference type="GO" id="GO:0004400">
    <property type="term" value="F:histidinol-phosphate transaminase activity"/>
    <property type="evidence" value="ECO:0007669"/>
    <property type="project" value="UniProtKB-UniRule"/>
</dbReference>
<accession>A0A2I5THT3</accession>
<dbReference type="InterPro" id="IPR005861">
    <property type="entry name" value="HisP_aminotrans"/>
</dbReference>
<dbReference type="GO" id="GO:0000105">
    <property type="term" value="P:L-histidine biosynthetic process"/>
    <property type="evidence" value="ECO:0007669"/>
    <property type="project" value="UniProtKB-UniRule"/>
</dbReference>
<dbReference type="Gene3D" id="3.90.1150.10">
    <property type="entry name" value="Aspartate Aminotransferase, domain 1"/>
    <property type="match status" value="1"/>
</dbReference>
<evidence type="ECO:0000256" key="7">
    <source>
        <dbReference type="ARBA" id="ARBA00022898"/>
    </source>
</evidence>
<dbReference type="InterPro" id="IPR015422">
    <property type="entry name" value="PyrdxlP-dep_Trfase_small"/>
</dbReference>
<evidence type="ECO:0000313" key="14">
    <source>
        <dbReference type="Proteomes" id="UP000233778"/>
    </source>
</evidence>
<keyword evidence="13" id="KW-1185">Reference proteome</keyword>
<dbReference type="Proteomes" id="UP000233778">
    <property type="component" value="Chromosome"/>
</dbReference>
<evidence type="ECO:0000256" key="3">
    <source>
        <dbReference type="ARBA" id="ARBA00007970"/>
    </source>
</evidence>
<evidence type="ECO:0000313" key="12">
    <source>
        <dbReference type="EMBL" id="AUH04119.1"/>
    </source>
</evidence>
<dbReference type="GO" id="GO:0030170">
    <property type="term" value="F:pyridoxal phosphate binding"/>
    <property type="evidence" value="ECO:0007669"/>
    <property type="project" value="InterPro"/>
</dbReference>
<dbReference type="CDD" id="cd00609">
    <property type="entry name" value="AAT_like"/>
    <property type="match status" value="1"/>
</dbReference>
<reference evidence="12" key="2">
    <citation type="submission" date="2013-09" db="EMBL/GenBank/DDBJ databases">
        <authorList>
            <person name="Wang G."/>
            <person name="Yang Y."/>
            <person name="Su Y."/>
        </authorList>
    </citation>
    <scope>NUCLEOTIDE SEQUENCE</scope>
    <source>
        <strain evidence="12">ATCC 39006</strain>
    </source>
</reference>
<comment type="catalytic activity">
    <reaction evidence="8 9">
        <text>L-histidinol phosphate + 2-oxoglutarate = 3-(imidazol-4-yl)-2-oxopropyl phosphate + L-glutamate</text>
        <dbReference type="Rhea" id="RHEA:23744"/>
        <dbReference type="ChEBI" id="CHEBI:16810"/>
        <dbReference type="ChEBI" id="CHEBI:29985"/>
        <dbReference type="ChEBI" id="CHEBI:57766"/>
        <dbReference type="ChEBI" id="CHEBI:57980"/>
        <dbReference type="EC" id="2.6.1.9"/>
    </reaction>
</comment>
<evidence type="ECO:0000256" key="8">
    <source>
        <dbReference type="ARBA" id="ARBA00047481"/>
    </source>
</evidence>
<keyword evidence="6 9" id="KW-0808">Transferase</keyword>
<dbReference type="PROSITE" id="PS00599">
    <property type="entry name" value="AA_TRANSFER_CLASS_2"/>
    <property type="match status" value="1"/>
</dbReference>
<protein>
    <recommendedName>
        <fullName evidence="9">Histidinol-phosphate aminotransferase</fullName>
        <ecNumber evidence="9">2.6.1.9</ecNumber>
    </recommendedName>
    <alternativeName>
        <fullName evidence="9">Imidazole acetol-phosphate transaminase</fullName>
    </alternativeName>
</protein>
<feature type="modified residue" description="N6-(pyridoxal phosphate)lysine" evidence="9">
    <location>
        <position position="240"/>
    </location>
</feature>
<reference evidence="12 13" key="1">
    <citation type="journal article" date="2013" name="Genome Announc.">
        <title>Draft genome sequence of Serratia sp. strain ATCC 39006, a model bacterium for analysis of the biosynthesis and regulation of prodigiosin, a carbapenem, and gas vesicles.</title>
        <authorList>
            <person name="Fineran P.C."/>
            <person name="Iglesias Cans M.C."/>
            <person name="Ramsay J.P."/>
            <person name="Wilf N.M."/>
            <person name="Cossyleon D."/>
            <person name="McNeil M.B."/>
            <person name="Williamson N.R."/>
            <person name="Monson R.E."/>
            <person name="Becher S.A."/>
            <person name="Stanton J.A."/>
            <person name="Brugger K."/>
            <person name="Brown S.D."/>
            <person name="Salmond G.P."/>
        </authorList>
    </citation>
    <scope>NUCLEOTIDE SEQUENCE [LARGE SCALE GENOMIC DNA]</scope>
    <source>
        <strain evidence="12">ATCC 39006</strain>
        <strain evidence="13">ATCC 39006 / SC 11482</strain>
    </source>
</reference>